<evidence type="ECO:0000313" key="3">
    <source>
        <dbReference type="Proteomes" id="UP001444071"/>
    </source>
</evidence>
<keyword evidence="3" id="KW-1185">Reference proteome</keyword>
<organism evidence="2 3">
    <name type="scientific">Xenotaenia resolanae</name>
    <dbReference type="NCBI Taxonomy" id="208358"/>
    <lineage>
        <taxon>Eukaryota</taxon>
        <taxon>Metazoa</taxon>
        <taxon>Chordata</taxon>
        <taxon>Craniata</taxon>
        <taxon>Vertebrata</taxon>
        <taxon>Euteleostomi</taxon>
        <taxon>Actinopterygii</taxon>
        <taxon>Neopterygii</taxon>
        <taxon>Teleostei</taxon>
        <taxon>Neoteleostei</taxon>
        <taxon>Acanthomorphata</taxon>
        <taxon>Ovalentaria</taxon>
        <taxon>Atherinomorphae</taxon>
        <taxon>Cyprinodontiformes</taxon>
        <taxon>Goodeidae</taxon>
        <taxon>Xenotaenia</taxon>
    </lineage>
</organism>
<comment type="caution">
    <text evidence="2">The sequence shown here is derived from an EMBL/GenBank/DDBJ whole genome shotgun (WGS) entry which is preliminary data.</text>
</comment>
<evidence type="ECO:0000256" key="1">
    <source>
        <dbReference type="SAM" id="MobiDB-lite"/>
    </source>
</evidence>
<accession>A0ABV0X2X6</accession>
<name>A0ABV0X2X6_9TELE</name>
<protein>
    <submittedName>
        <fullName evidence="2">Uncharacterized protein</fullName>
    </submittedName>
</protein>
<dbReference type="EMBL" id="JAHRIM010082322">
    <property type="protein sequence ID" value="MEQ2275652.1"/>
    <property type="molecule type" value="Genomic_DNA"/>
</dbReference>
<sequence length="119" mass="13557">MLSLLMEATPPLPLIGCSSNLGNDRLVPGFRCRPRKQLSSLLVANSRRTSTTHTRHRNDSSNRRHWVKASRLSQNIFETGLKSLYLQQLKPQSQGMKEDLEPKKKRGLTCIHLHDTQVV</sequence>
<evidence type="ECO:0000313" key="2">
    <source>
        <dbReference type="EMBL" id="MEQ2275652.1"/>
    </source>
</evidence>
<dbReference type="Proteomes" id="UP001444071">
    <property type="component" value="Unassembled WGS sequence"/>
</dbReference>
<gene>
    <name evidence="2" type="ORF">XENORESO_006696</name>
</gene>
<proteinExistence type="predicted"/>
<feature type="region of interest" description="Disordered" evidence="1">
    <location>
        <begin position="46"/>
        <end position="65"/>
    </location>
</feature>
<reference evidence="2 3" key="1">
    <citation type="submission" date="2021-06" db="EMBL/GenBank/DDBJ databases">
        <authorList>
            <person name="Palmer J.M."/>
        </authorList>
    </citation>
    <scope>NUCLEOTIDE SEQUENCE [LARGE SCALE GENOMIC DNA]</scope>
    <source>
        <strain evidence="2 3">XR_2019</strain>
        <tissue evidence="2">Muscle</tissue>
    </source>
</reference>